<dbReference type="SUPFAM" id="SSF56436">
    <property type="entry name" value="C-type lectin-like"/>
    <property type="match status" value="2"/>
</dbReference>
<feature type="region of interest" description="Disordered" evidence="1">
    <location>
        <begin position="108"/>
        <end position="140"/>
    </location>
</feature>
<dbReference type="Gene3D" id="3.10.100.10">
    <property type="entry name" value="Mannose-Binding Protein A, subunit A"/>
    <property type="match status" value="1"/>
</dbReference>
<dbReference type="InterPro" id="IPR016186">
    <property type="entry name" value="C-type_lectin-like/link_sf"/>
</dbReference>
<sequence length="429" mass="47801">MKSPEDGNTSGAPSGGRTSDTPLSGWETGAAEGGRPELQATVSSLPLAPSPRRAEKTAREKMTSTPETEPVRDFILSAERKGGVELLVPSEFVLRFSTSSRNDCRLAASTGVHPQGKPQRQPAHTHRTTHGYGTVSSGPPDSISAPPWFPSILKNYMHRDYLSAQEPNGSAARKMQADKLEGWQCVRQIIVVDDPYLTVLSKGSDLWIGIHRTSVWRRQPDGKEEDIFQWAKTFPNSTIHLERASVVLDSRYEYLMMELDTKDTLTKNFICKRPPVADEIWTGIYRSSSWIRLHDGVTVAISDWDDKFSSLMNSTGTFAIALTPSQNYSMMDFNVMNSTKGLICKSPGNLSPDGASTSCPGGYIPLETGGTTLCYHFEEKKRFFWKEAVEYCKNMSNGDLLYLDSKSELTSIQRYLLDEANIPKYWNCE</sequence>
<feature type="compositionally biased region" description="Polar residues" evidence="1">
    <location>
        <begin position="1"/>
        <end position="22"/>
    </location>
</feature>
<protein>
    <submittedName>
        <fullName evidence="2">Uncharacterized protein</fullName>
    </submittedName>
</protein>
<reference evidence="2" key="1">
    <citation type="submission" date="2020-11" db="EMBL/GenBank/DDBJ databases">
        <authorList>
            <person name="Tran Van P."/>
        </authorList>
    </citation>
    <scope>NUCLEOTIDE SEQUENCE</scope>
</reference>
<dbReference type="CDD" id="cd00037">
    <property type="entry name" value="CLECT"/>
    <property type="match status" value="1"/>
</dbReference>
<organism evidence="2">
    <name type="scientific">Cyprideis torosa</name>
    <dbReference type="NCBI Taxonomy" id="163714"/>
    <lineage>
        <taxon>Eukaryota</taxon>
        <taxon>Metazoa</taxon>
        <taxon>Ecdysozoa</taxon>
        <taxon>Arthropoda</taxon>
        <taxon>Crustacea</taxon>
        <taxon>Oligostraca</taxon>
        <taxon>Ostracoda</taxon>
        <taxon>Podocopa</taxon>
        <taxon>Podocopida</taxon>
        <taxon>Cytherocopina</taxon>
        <taxon>Cytheroidea</taxon>
        <taxon>Cytherideidae</taxon>
        <taxon>Cyprideis</taxon>
    </lineage>
</organism>
<feature type="non-terminal residue" evidence="2">
    <location>
        <position position="1"/>
    </location>
</feature>
<name>A0A7R8WJ80_9CRUS</name>
<proteinExistence type="predicted"/>
<evidence type="ECO:0000313" key="2">
    <source>
        <dbReference type="EMBL" id="CAD7229967.1"/>
    </source>
</evidence>
<evidence type="ECO:0000256" key="1">
    <source>
        <dbReference type="SAM" id="MobiDB-lite"/>
    </source>
</evidence>
<feature type="region of interest" description="Disordered" evidence="1">
    <location>
        <begin position="1"/>
        <end position="70"/>
    </location>
</feature>
<dbReference type="AlphaFoldDB" id="A0A7R8WJ80"/>
<dbReference type="InterPro" id="IPR016187">
    <property type="entry name" value="CTDL_fold"/>
</dbReference>
<gene>
    <name evidence="2" type="ORF">CTOB1V02_LOCUS7832</name>
</gene>
<feature type="compositionally biased region" description="Basic and acidic residues" evidence="1">
    <location>
        <begin position="52"/>
        <end position="62"/>
    </location>
</feature>
<accession>A0A7R8WJ80</accession>
<dbReference type="EMBL" id="OB662381">
    <property type="protein sequence ID" value="CAD7229967.1"/>
    <property type="molecule type" value="Genomic_DNA"/>
</dbReference>